<sequence>MASLKNLHPKAFLQANSTPDKEFYASISHDSFLDQGADKAVKTLYSTILEPHTTLLDLMAGEESHLPTELPFSKVFGIGINANTLNKNPQLDKTLLIDLNTSPTLPFADESFEAVCCCDGIAYCTNSSALLKEVWRVLKPSCPVILSFGERFLPAKAVALWQALSMEDRQRMLTLLLKQAGFTHTDEGSVHPPEDIPFWQQSIYANIGYK</sequence>
<dbReference type="Gene3D" id="3.40.50.150">
    <property type="entry name" value="Vaccinia Virus protein VP39"/>
    <property type="match status" value="1"/>
</dbReference>
<dbReference type="PANTHER" id="PTHR43036:SF2">
    <property type="entry name" value="OS04G0481300 PROTEIN"/>
    <property type="match status" value="1"/>
</dbReference>
<dbReference type="InterPro" id="IPR013216">
    <property type="entry name" value="Methyltransf_11"/>
</dbReference>
<accession>A0A7H1NQ48</accession>
<dbReference type="RefSeq" id="WP_203414304.1">
    <property type="nucleotide sequence ID" value="NZ_CP060244.1"/>
</dbReference>
<reference evidence="2 3" key="1">
    <citation type="submission" date="2020-08" db="EMBL/GenBank/DDBJ databases">
        <title>Complete genome sequence of Entomobacter blattae G55GP.</title>
        <authorList>
            <person name="Poehlein A."/>
            <person name="Guzman J."/>
            <person name="Daniel R."/>
            <person name="Vilcinskas A."/>
        </authorList>
    </citation>
    <scope>NUCLEOTIDE SEQUENCE [LARGE SCALE GENOMIC DNA]</scope>
    <source>
        <strain evidence="2 3">G55GP</strain>
    </source>
</reference>
<evidence type="ECO:0000313" key="2">
    <source>
        <dbReference type="EMBL" id="QNT77908.1"/>
    </source>
</evidence>
<protein>
    <recommendedName>
        <fullName evidence="1">Methyltransferase type 11 domain-containing protein</fullName>
    </recommendedName>
</protein>
<dbReference type="Pfam" id="PF08241">
    <property type="entry name" value="Methyltransf_11"/>
    <property type="match status" value="1"/>
</dbReference>
<dbReference type="PANTHER" id="PTHR43036">
    <property type="entry name" value="OSJNBB0011N17.9 PROTEIN"/>
    <property type="match status" value="1"/>
</dbReference>
<dbReference type="InterPro" id="IPR029063">
    <property type="entry name" value="SAM-dependent_MTases_sf"/>
</dbReference>
<dbReference type="KEGG" id="ebla:JGUZn3_06660"/>
<evidence type="ECO:0000259" key="1">
    <source>
        <dbReference type="Pfam" id="PF08241"/>
    </source>
</evidence>
<organism evidence="2 3">
    <name type="scientific">Entomobacter blattae</name>
    <dbReference type="NCBI Taxonomy" id="2762277"/>
    <lineage>
        <taxon>Bacteria</taxon>
        <taxon>Pseudomonadati</taxon>
        <taxon>Pseudomonadota</taxon>
        <taxon>Alphaproteobacteria</taxon>
        <taxon>Acetobacterales</taxon>
        <taxon>Acetobacteraceae</taxon>
        <taxon>Entomobacter</taxon>
    </lineage>
</organism>
<name>A0A7H1NQ48_9PROT</name>
<dbReference type="EMBL" id="CP060244">
    <property type="protein sequence ID" value="QNT77908.1"/>
    <property type="molecule type" value="Genomic_DNA"/>
</dbReference>
<gene>
    <name evidence="2" type="ORF">JGUZn3_06660</name>
</gene>
<dbReference type="SUPFAM" id="SSF53335">
    <property type="entry name" value="S-adenosyl-L-methionine-dependent methyltransferases"/>
    <property type="match status" value="1"/>
</dbReference>
<evidence type="ECO:0000313" key="3">
    <source>
        <dbReference type="Proteomes" id="UP000516349"/>
    </source>
</evidence>
<feature type="domain" description="Methyltransferase type 11" evidence="1">
    <location>
        <begin position="73"/>
        <end position="141"/>
    </location>
</feature>
<dbReference type="GO" id="GO:0008757">
    <property type="term" value="F:S-adenosylmethionine-dependent methyltransferase activity"/>
    <property type="evidence" value="ECO:0007669"/>
    <property type="project" value="InterPro"/>
</dbReference>
<dbReference type="Proteomes" id="UP000516349">
    <property type="component" value="Chromosome"/>
</dbReference>
<proteinExistence type="predicted"/>
<keyword evidence="3" id="KW-1185">Reference proteome</keyword>
<dbReference type="AlphaFoldDB" id="A0A7H1NQ48"/>